<protein>
    <submittedName>
        <fullName evidence="1">Uncharacterized protein</fullName>
    </submittedName>
</protein>
<accession>A0B6I3</accession>
<dbReference type="RefSeq" id="WP_011695705.1">
    <property type="nucleotide sequence ID" value="NC_008553.1"/>
</dbReference>
<evidence type="ECO:0000313" key="2">
    <source>
        <dbReference type="Proteomes" id="UP000000674"/>
    </source>
</evidence>
<gene>
    <name evidence="1" type="ordered locus">Mthe_0516</name>
</gene>
<dbReference type="EMBL" id="CP000477">
    <property type="protein sequence ID" value="ABK14307.1"/>
    <property type="molecule type" value="Genomic_DNA"/>
</dbReference>
<dbReference type="GeneID" id="4463429"/>
<dbReference type="KEGG" id="mtp:Mthe_0516"/>
<reference evidence="1 2" key="1">
    <citation type="submission" date="2006-10" db="EMBL/GenBank/DDBJ databases">
        <title>Complete sequence of Methanosaeta thermophila PT.</title>
        <authorList>
            <consortium name="US DOE Joint Genome Institute"/>
            <person name="Copeland A."/>
            <person name="Lucas S."/>
            <person name="Lapidus A."/>
            <person name="Barry K."/>
            <person name="Detter J.C."/>
            <person name="Glavina del Rio T."/>
            <person name="Hammon N."/>
            <person name="Israni S."/>
            <person name="Pitluck S."/>
            <person name="Chain P."/>
            <person name="Malfatti S."/>
            <person name="Shin M."/>
            <person name="Vergez L."/>
            <person name="Schmutz J."/>
            <person name="Larimer F."/>
            <person name="Land M."/>
            <person name="Hauser L."/>
            <person name="Kyrpides N."/>
            <person name="Kim E."/>
            <person name="Smith K.S."/>
            <person name="Ingram-Smith C."/>
            <person name="Richardson P."/>
        </authorList>
    </citation>
    <scope>NUCLEOTIDE SEQUENCE [LARGE SCALE GENOMIC DNA]</scope>
    <source>
        <strain evidence="2">DSM 6194 / JCM 14653 / NBRC 101360 / PT</strain>
    </source>
</reference>
<evidence type="ECO:0000313" key="1">
    <source>
        <dbReference type="EMBL" id="ABK14307.1"/>
    </source>
</evidence>
<sequence length="329" mass="36277">MRTLIMVMLIACMIAGTATPITPEDLFGDENYSYLDMPFPGFSSNTTFSMMDHFDNASMSFFSQFYFSSSSVSSSVSMTSGLSQPRRIEIRGHEPQLVYLFGAEPIPYREFVSRASLLGTNQLWIAGSGTWTQYVVCPVNTLLRLIADSTTDGVADIYEIYPNNTINRRQYPIFPGPNEMNFRADAVGRNMVFFIANSIPSNIVIIDVVPAIQTTPQQTPQQAVPAVSAVSSLYTPPAMPAAPSQAGDTVVIIKSTGMIGYDVYLDDVYVGTDGKGGDPLDGSFTLRVVGNMEHFIKVWDGQFFYGKPKYYSRGVTTTLWVEPGYALYI</sequence>
<dbReference type="Proteomes" id="UP000000674">
    <property type="component" value="Chromosome"/>
</dbReference>
<dbReference type="OrthoDB" id="385262at2157"/>
<proteinExistence type="predicted"/>
<dbReference type="HOGENOM" id="CLU_072982_0_0_2"/>
<keyword evidence="2" id="KW-1185">Reference proteome</keyword>
<dbReference type="AlphaFoldDB" id="A0B6I3"/>
<name>A0B6I3_METTP</name>
<organism evidence="1 2">
    <name type="scientific">Methanothrix thermoacetophila (strain DSM 6194 / JCM 14653 / NBRC 101360 / PT)</name>
    <name type="common">Methanosaeta thermophila</name>
    <dbReference type="NCBI Taxonomy" id="349307"/>
    <lineage>
        <taxon>Archaea</taxon>
        <taxon>Methanobacteriati</taxon>
        <taxon>Methanobacteriota</taxon>
        <taxon>Stenosarchaea group</taxon>
        <taxon>Methanomicrobia</taxon>
        <taxon>Methanotrichales</taxon>
        <taxon>Methanotrichaceae</taxon>
        <taxon>Methanothrix</taxon>
    </lineage>
</organism>